<feature type="non-terminal residue" evidence="1">
    <location>
        <position position="67"/>
    </location>
</feature>
<comment type="caution">
    <text evidence="1">The sequence shown here is derived from an EMBL/GenBank/DDBJ whole genome shotgun (WGS) entry which is preliminary data.</text>
</comment>
<name>A0ACC5YX64_9TELE</name>
<accession>A0ACC5YX64</accession>
<dbReference type="Proteomes" id="UP000830395">
    <property type="component" value="Chromosome 14"/>
</dbReference>
<protein>
    <submittedName>
        <fullName evidence="1">Uncharacterized protein</fullName>
    </submittedName>
</protein>
<dbReference type="EMBL" id="CM040988">
    <property type="protein sequence ID" value="MCJ8740000.1"/>
    <property type="molecule type" value="Genomic_DNA"/>
</dbReference>
<gene>
    <name evidence="1" type="ORF">PDJAM_G00053700</name>
</gene>
<evidence type="ECO:0000313" key="1">
    <source>
        <dbReference type="EMBL" id="MCJ8740000.1"/>
    </source>
</evidence>
<proteinExistence type="predicted"/>
<reference evidence="1" key="1">
    <citation type="submission" date="2020-02" db="EMBL/GenBank/DDBJ databases">
        <title>Genome sequencing of the panga catfish, Pangasius djambal.</title>
        <authorList>
            <person name="Wen M."/>
            <person name="Zahm M."/>
            <person name="Roques C."/>
            <person name="Cabau C."/>
            <person name="Klopp C."/>
            <person name="Donnadieu C."/>
            <person name="Jouanno E."/>
            <person name="Avarre J.-C."/>
            <person name="Campet M."/>
            <person name="Ha T."/>
            <person name="Dugue R."/>
            <person name="Lampietro C."/>
            <person name="Louis A."/>
            <person name="Herpin A."/>
            <person name="Echchiki A."/>
            <person name="Berthelot C."/>
            <person name="Parey E."/>
            <person name="Roest-Crollius H."/>
            <person name="Braasch I."/>
            <person name="Postlethwait J.H."/>
            <person name="Bobe J."/>
            <person name="Montfort J."/>
            <person name="Bouchez O."/>
            <person name="Begum T."/>
            <person name="Schartl M."/>
            <person name="Gustiano R."/>
            <person name="Guiguen Y."/>
        </authorList>
    </citation>
    <scope>NUCLEOTIDE SEQUENCE</scope>
    <source>
        <strain evidence="1">Pdj_M5554</strain>
    </source>
</reference>
<organism evidence="1 2">
    <name type="scientific">Pangasius djambal</name>
    <dbReference type="NCBI Taxonomy" id="1691987"/>
    <lineage>
        <taxon>Eukaryota</taxon>
        <taxon>Metazoa</taxon>
        <taxon>Chordata</taxon>
        <taxon>Craniata</taxon>
        <taxon>Vertebrata</taxon>
        <taxon>Euteleostomi</taxon>
        <taxon>Actinopterygii</taxon>
        <taxon>Neopterygii</taxon>
        <taxon>Teleostei</taxon>
        <taxon>Ostariophysi</taxon>
        <taxon>Siluriformes</taxon>
        <taxon>Pangasiidae</taxon>
        <taxon>Pangasius</taxon>
    </lineage>
</organism>
<sequence>MGFKVLQQPPQTSNISMLEAKEHFAAHCLEFLLWSGTGTQSLGLQSSSTRLGELLPPEPRPPSQGLQ</sequence>
<evidence type="ECO:0000313" key="2">
    <source>
        <dbReference type="Proteomes" id="UP000830395"/>
    </source>
</evidence>
<keyword evidence="2" id="KW-1185">Reference proteome</keyword>